<dbReference type="Proteomes" id="UP000824540">
    <property type="component" value="Unassembled WGS sequence"/>
</dbReference>
<dbReference type="AlphaFoldDB" id="A0A8T2MQR3"/>
<feature type="compositionally biased region" description="Acidic residues" evidence="1">
    <location>
        <begin position="74"/>
        <end position="85"/>
    </location>
</feature>
<feature type="region of interest" description="Disordered" evidence="1">
    <location>
        <begin position="125"/>
        <end position="173"/>
    </location>
</feature>
<proteinExistence type="predicted"/>
<feature type="region of interest" description="Disordered" evidence="1">
    <location>
        <begin position="73"/>
        <end position="111"/>
    </location>
</feature>
<accession>A0A8T2MQR3</accession>
<comment type="caution">
    <text evidence="2">The sequence shown here is derived from an EMBL/GenBank/DDBJ whole genome shotgun (WGS) entry which is preliminary data.</text>
</comment>
<feature type="compositionally biased region" description="Low complexity" evidence="1">
    <location>
        <begin position="135"/>
        <end position="144"/>
    </location>
</feature>
<evidence type="ECO:0000313" key="3">
    <source>
        <dbReference type="Proteomes" id="UP000824540"/>
    </source>
</evidence>
<gene>
    <name evidence="2" type="ORF">JZ751_022304</name>
</gene>
<feature type="compositionally biased region" description="Polar residues" evidence="1">
    <location>
        <begin position="152"/>
        <end position="161"/>
    </location>
</feature>
<dbReference type="EMBL" id="JAFBMS010000473">
    <property type="protein sequence ID" value="KAG9330739.1"/>
    <property type="molecule type" value="Genomic_DNA"/>
</dbReference>
<organism evidence="2 3">
    <name type="scientific">Albula glossodonta</name>
    <name type="common">roundjaw bonefish</name>
    <dbReference type="NCBI Taxonomy" id="121402"/>
    <lineage>
        <taxon>Eukaryota</taxon>
        <taxon>Metazoa</taxon>
        <taxon>Chordata</taxon>
        <taxon>Craniata</taxon>
        <taxon>Vertebrata</taxon>
        <taxon>Euteleostomi</taxon>
        <taxon>Actinopterygii</taxon>
        <taxon>Neopterygii</taxon>
        <taxon>Teleostei</taxon>
        <taxon>Albuliformes</taxon>
        <taxon>Albulidae</taxon>
        <taxon>Albula</taxon>
    </lineage>
</organism>
<evidence type="ECO:0000256" key="1">
    <source>
        <dbReference type="SAM" id="MobiDB-lite"/>
    </source>
</evidence>
<reference evidence="2" key="1">
    <citation type="thesis" date="2021" institute="BYU ScholarsArchive" country="Provo, UT, USA">
        <title>Applications of and Algorithms for Genome Assembly and Genomic Analyses with an Emphasis on Marine Teleosts.</title>
        <authorList>
            <person name="Pickett B.D."/>
        </authorList>
    </citation>
    <scope>NUCLEOTIDE SEQUENCE</scope>
    <source>
        <strain evidence="2">HI-2016</strain>
    </source>
</reference>
<evidence type="ECO:0000313" key="2">
    <source>
        <dbReference type="EMBL" id="KAG9330739.1"/>
    </source>
</evidence>
<protein>
    <submittedName>
        <fullName evidence="2">Uncharacterized protein</fullName>
    </submittedName>
</protein>
<sequence>MCPSPTAPPKKLGSASEGLIHVLEPCPMSGAEFPGGLGGRRALGPGSRGARILCSGLGGLDLLSTKLFNRFDSESDIEENVSETEDNVKEDPDDEASSSDRMRALANTGVNDISDIKDIAEKHLNSGSEYKPSAEESCSSSESEVNQRRVKPSTSSKTQISLKKICGTGDDGK</sequence>
<name>A0A8T2MQR3_9TELE</name>
<keyword evidence="3" id="KW-1185">Reference proteome</keyword>